<name>A0ABS2V842_9ACTN</name>
<dbReference type="PANTHER" id="PTHR43135:SF4">
    <property type="entry name" value="AMIDOHYDROLASE-RELATED DOMAIN-CONTAINING PROTEIN"/>
    <property type="match status" value="1"/>
</dbReference>
<dbReference type="InterPro" id="IPR051781">
    <property type="entry name" value="Metallo-dep_Hydrolase"/>
</dbReference>
<accession>A0ABS2V842</accession>
<comment type="caution">
    <text evidence="2">The sequence shown here is derived from an EMBL/GenBank/DDBJ whole genome shotgun (WGS) entry which is preliminary data.</text>
</comment>
<keyword evidence="2" id="KW-0614">Plasmid</keyword>
<keyword evidence="3" id="KW-1185">Reference proteome</keyword>
<dbReference type="InterPro" id="IPR032466">
    <property type="entry name" value="Metal_Hydrolase"/>
</dbReference>
<dbReference type="PANTHER" id="PTHR43135">
    <property type="entry name" value="ALPHA-D-RIBOSE 1-METHYLPHOSPHONATE 5-TRIPHOSPHATE DIPHOSPHATASE"/>
    <property type="match status" value="1"/>
</dbReference>
<reference evidence="2 3" key="1">
    <citation type="journal article" date="2016" name="Arch. Microbiol.">
        <title>Streptomyces zhihengii sp. nov., isolated from rhizospheric soil of Psammosilene tunicoides.</title>
        <authorList>
            <person name="Huang M.J."/>
            <person name="Fei J.J."/>
            <person name="Salam N."/>
            <person name="Kim C.J."/>
            <person name="Hozzein W.N."/>
            <person name="Xiao M."/>
            <person name="Huang H.Q."/>
            <person name="Li W.J."/>
        </authorList>
    </citation>
    <scope>NUCLEOTIDE SEQUENCE [LARGE SCALE GENOMIC DNA]</scope>
    <source>
        <strain evidence="2 3">YIM T102</strain>
    </source>
</reference>
<dbReference type="InterPro" id="IPR011059">
    <property type="entry name" value="Metal-dep_hydrolase_composite"/>
</dbReference>
<dbReference type="InterPro" id="IPR006680">
    <property type="entry name" value="Amidohydro-rel"/>
</dbReference>
<proteinExistence type="predicted"/>
<dbReference type="EMBL" id="JAFEJA010000004">
    <property type="protein sequence ID" value="MBM9624795.1"/>
    <property type="molecule type" value="Genomic_DNA"/>
</dbReference>
<dbReference type="Gene3D" id="3.20.20.140">
    <property type="entry name" value="Metal-dependent hydrolases"/>
    <property type="match status" value="1"/>
</dbReference>
<dbReference type="Proteomes" id="UP000664109">
    <property type="component" value="Unassembled WGS sequence"/>
</dbReference>
<protein>
    <submittedName>
        <fullName evidence="2">Amidohydrolase family protein</fullName>
    </submittedName>
</protein>
<organism evidence="2 3">
    <name type="scientific">Streptomyces zhihengii</name>
    <dbReference type="NCBI Taxonomy" id="1818004"/>
    <lineage>
        <taxon>Bacteria</taxon>
        <taxon>Bacillati</taxon>
        <taxon>Actinomycetota</taxon>
        <taxon>Actinomycetes</taxon>
        <taxon>Kitasatosporales</taxon>
        <taxon>Streptomycetaceae</taxon>
        <taxon>Streptomyces</taxon>
    </lineage>
</organism>
<geneLocation type="plasmid" evidence="2">
    <name>unnamed2</name>
</geneLocation>
<dbReference type="SUPFAM" id="SSF51556">
    <property type="entry name" value="Metallo-dependent hydrolases"/>
    <property type="match status" value="1"/>
</dbReference>
<dbReference type="Pfam" id="PF01979">
    <property type="entry name" value="Amidohydro_1"/>
    <property type="match status" value="1"/>
</dbReference>
<gene>
    <name evidence="2" type="ORF">JE024_40450</name>
</gene>
<evidence type="ECO:0000313" key="3">
    <source>
        <dbReference type="Proteomes" id="UP000664109"/>
    </source>
</evidence>
<evidence type="ECO:0000259" key="1">
    <source>
        <dbReference type="Pfam" id="PF01979"/>
    </source>
</evidence>
<sequence length="353" mass="37938">MIMRIRGVVLPERQERTFWIDGERLRTAPPAGTASKRVETVVDGGWLLPGLVDVHTHPGAESPDDTFDEVLLRRHLSEHRDAGVLLVRTPGTAARMPAWVDSDTELPRVRSAGRWLATPGRFFPGAGRDIAERDLAGAAVEEATASSGWCKVIGDWRWDEPAVPLDVLKATVEAVHAAGGRVAVHCQTGEGSRNAVLAGADSLEHGMHLDPDLLDLMAAQGTAYIPTLSAFAGNADVWRGRESSAKRSNWLLGWQGMIDNVRLAHEAGVTVLAGTDTFPCGTVATEAQWLLRAGLPAEEALGAASWTARHWLGLPGLTDGAPADLVAYDHDPVTEPGVLARPTRVILRGRVMR</sequence>
<feature type="domain" description="Amidohydrolase-related" evidence="1">
    <location>
        <begin position="47"/>
        <end position="351"/>
    </location>
</feature>
<dbReference type="RefSeq" id="WP_205378979.1">
    <property type="nucleotide sequence ID" value="NZ_JAFEJA010000004.1"/>
</dbReference>
<evidence type="ECO:0000313" key="2">
    <source>
        <dbReference type="EMBL" id="MBM9624795.1"/>
    </source>
</evidence>
<dbReference type="Gene3D" id="2.30.40.10">
    <property type="entry name" value="Urease, subunit C, domain 1"/>
    <property type="match status" value="1"/>
</dbReference>